<keyword evidence="2" id="KW-1185">Reference proteome</keyword>
<dbReference type="STRING" id="984487.A0A1E4SMW7"/>
<evidence type="ECO:0008006" key="3">
    <source>
        <dbReference type="Google" id="ProtNLM"/>
    </source>
</evidence>
<gene>
    <name evidence="1" type="ORF">CANTADRAFT_47411</name>
</gene>
<protein>
    <recommendedName>
        <fullName evidence="3">HRQ family protein 1</fullName>
    </recommendedName>
</protein>
<dbReference type="RefSeq" id="XP_020065991.1">
    <property type="nucleotide sequence ID" value="XM_020209459.1"/>
</dbReference>
<dbReference type="InterPro" id="IPR021848">
    <property type="entry name" value="HODM_asu-like"/>
</dbReference>
<dbReference type="EMBL" id="KV453910">
    <property type="protein sequence ID" value="ODV80869.1"/>
    <property type="molecule type" value="Genomic_DNA"/>
</dbReference>
<proteinExistence type="predicted"/>
<dbReference type="Proteomes" id="UP000094285">
    <property type="component" value="Unassembled WGS sequence"/>
</dbReference>
<dbReference type="Pfam" id="PF11927">
    <property type="entry name" value="HODM_asu-like"/>
    <property type="match status" value="1"/>
</dbReference>
<dbReference type="OrthoDB" id="497541at2759"/>
<name>A0A1E4SMW7_9ASCO</name>
<sequence>MPKKKTVAQKVSNKDRKYGHWVPETFVTPLPQEYPHWDYEKTKPLPYRAFKHRYNVTMGIRNMEWDNWIELDNEWELYHNEKLRRIQERGTELYETSNQATDAAYELLDEFKRFLPHRYPKLFKETAVGLDNLVTKESFDFTKGGKEDPILIAAKLVQDDLAIMMEDEEGNYLLQSGAIILAGFWRFRDKYKMSLNEIHTSGDVPQYNEKLKTGMTRFFTRLTSEKPVVRNNYFIQTDDNLGWSHSIGEEDSENVGWNTAVPASIIDQLYFRSERQSLRRLPKSGAVVFTIRTYFVPIVKLCKEPYIPRRLLNGISTWSGDVEEYKGYSKYADVLLPYLEKVALEQEKAGLIAEAGPDVYPF</sequence>
<organism evidence="1 2">
    <name type="scientific">Suhomyces tanzawaensis NRRL Y-17324</name>
    <dbReference type="NCBI Taxonomy" id="984487"/>
    <lineage>
        <taxon>Eukaryota</taxon>
        <taxon>Fungi</taxon>
        <taxon>Dikarya</taxon>
        <taxon>Ascomycota</taxon>
        <taxon>Saccharomycotina</taxon>
        <taxon>Pichiomycetes</taxon>
        <taxon>Debaryomycetaceae</taxon>
        <taxon>Suhomyces</taxon>
    </lineage>
</organism>
<evidence type="ECO:0000313" key="1">
    <source>
        <dbReference type="EMBL" id="ODV80869.1"/>
    </source>
</evidence>
<dbReference type="GeneID" id="30983595"/>
<evidence type="ECO:0000313" key="2">
    <source>
        <dbReference type="Proteomes" id="UP000094285"/>
    </source>
</evidence>
<dbReference type="AlphaFoldDB" id="A0A1E4SMW7"/>
<reference evidence="2" key="1">
    <citation type="submission" date="2016-05" db="EMBL/GenBank/DDBJ databases">
        <title>Comparative genomics of biotechnologically important yeasts.</title>
        <authorList>
            <consortium name="DOE Joint Genome Institute"/>
            <person name="Riley R."/>
            <person name="Haridas S."/>
            <person name="Wolfe K.H."/>
            <person name="Lopes M.R."/>
            <person name="Hittinger C.T."/>
            <person name="Goker M."/>
            <person name="Salamov A."/>
            <person name="Wisecaver J."/>
            <person name="Long T.M."/>
            <person name="Aerts A.L."/>
            <person name="Barry K."/>
            <person name="Choi C."/>
            <person name="Clum A."/>
            <person name="Coughlan A.Y."/>
            <person name="Deshpande S."/>
            <person name="Douglass A.P."/>
            <person name="Hanson S.J."/>
            <person name="Klenk H.-P."/>
            <person name="Labutti K."/>
            <person name="Lapidus A."/>
            <person name="Lindquist E."/>
            <person name="Lipzen A."/>
            <person name="Meier-Kolthoff J.P."/>
            <person name="Ohm R.A."/>
            <person name="Otillar R.P."/>
            <person name="Pangilinan J."/>
            <person name="Peng Y."/>
            <person name="Rokas A."/>
            <person name="Rosa C.A."/>
            <person name="Scheuner C."/>
            <person name="Sibirny A.A."/>
            <person name="Slot J.C."/>
            <person name="Stielow J.B."/>
            <person name="Sun H."/>
            <person name="Kurtzman C.P."/>
            <person name="Blackwell M."/>
            <person name="Grigoriev I.V."/>
            <person name="Jeffries T.W."/>
        </authorList>
    </citation>
    <scope>NUCLEOTIDE SEQUENCE [LARGE SCALE GENOMIC DNA]</scope>
    <source>
        <strain evidence="2">NRRL Y-17324</strain>
    </source>
</reference>
<accession>A0A1E4SMW7</accession>